<dbReference type="InterPro" id="IPR024623">
    <property type="entry name" value="YtxH"/>
</dbReference>
<sequence>MAQNESDNFIGGLVTGTAIGAVIGLLMAPRSGKQTRKVIKKSADAVPDLIEDLSTSLQFHADKLSHTTLQNWDSTLERLKDALIAGQAASRAEFTQTAPQKTAPQKTAPHNKRD</sequence>
<evidence type="ECO:0000313" key="3">
    <source>
        <dbReference type="EMBL" id="MBE9069943.1"/>
    </source>
</evidence>
<proteinExistence type="predicted"/>
<dbReference type="RefSeq" id="WP_193995830.1">
    <property type="nucleotide sequence ID" value="NZ_JADEXP010000345.1"/>
</dbReference>
<accession>A0A928ZYV1</accession>
<protein>
    <submittedName>
        <fullName evidence="3">YtxH domain-containing protein</fullName>
    </submittedName>
</protein>
<keyword evidence="2" id="KW-0812">Transmembrane</keyword>
<name>A0A928ZYV1_LEPEC</name>
<gene>
    <name evidence="3" type="ORF">IQ260_25200</name>
</gene>
<dbReference type="Proteomes" id="UP000615026">
    <property type="component" value="Unassembled WGS sequence"/>
</dbReference>
<evidence type="ECO:0000313" key="4">
    <source>
        <dbReference type="Proteomes" id="UP000615026"/>
    </source>
</evidence>
<keyword evidence="4" id="KW-1185">Reference proteome</keyword>
<evidence type="ECO:0000256" key="2">
    <source>
        <dbReference type="SAM" id="Phobius"/>
    </source>
</evidence>
<feature type="transmembrane region" description="Helical" evidence="2">
    <location>
        <begin position="6"/>
        <end position="28"/>
    </location>
</feature>
<dbReference type="AlphaFoldDB" id="A0A928ZYV1"/>
<feature type="region of interest" description="Disordered" evidence="1">
    <location>
        <begin position="90"/>
        <end position="114"/>
    </location>
</feature>
<dbReference type="EMBL" id="JADEXP010000345">
    <property type="protein sequence ID" value="MBE9069943.1"/>
    <property type="molecule type" value="Genomic_DNA"/>
</dbReference>
<reference evidence="3" key="1">
    <citation type="submission" date="2020-10" db="EMBL/GenBank/DDBJ databases">
        <authorList>
            <person name="Castelo-Branco R."/>
            <person name="Eusebio N."/>
            <person name="Adriana R."/>
            <person name="Vieira A."/>
            <person name="Brugerolle De Fraissinette N."/>
            <person name="Rezende De Castro R."/>
            <person name="Schneider M.P."/>
            <person name="Vasconcelos V."/>
            <person name="Leao P.N."/>
        </authorList>
    </citation>
    <scope>NUCLEOTIDE SEQUENCE</scope>
    <source>
        <strain evidence="3">LEGE 11479</strain>
    </source>
</reference>
<dbReference type="PANTHER" id="PTHR35792:SF1">
    <property type="entry name" value="SLL0268 PROTEIN"/>
    <property type="match status" value="1"/>
</dbReference>
<feature type="compositionally biased region" description="Polar residues" evidence="1">
    <location>
        <begin position="93"/>
        <end position="105"/>
    </location>
</feature>
<keyword evidence="2" id="KW-0472">Membrane</keyword>
<dbReference type="PANTHER" id="PTHR35792">
    <property type="entry name" value="GENERAL STRESS PROTEIN"/>
    <property type="match status" value="1"/>
</dbReference>
<evidence type="ECO:0000256" key="1">
    <source>
        <dbReference type="SAM" id="MobiDB-lite"/>
    </source>
</evidence>
<organism evidence="3 4">
    <name type="scientific">Leptolyngbya cf. ectocarpi LEGE 11479</name>
    <dbReference type="NCBI Taxonomy" id="1828722"/>
    <lineage>
        <taxon>Bacteria</taxon>
        <taxon>Bacillati</taxon>
        <taxon>Cyanobacteriota</taxon>
        <taxon>Cyanophyceae</taxon>
        <taxon>Leptolyngbyales</taxon>
        <taxon>Leptolyngbyaceae</taxon>
        <taxon>Leptolyngbya group</taxon>
        <taxon>Leptolyngbya</taxon>
    </lineage>
</organism>
<dbReference type="Pfam" id="PF12732">
    <property type="entry name" value="YtxH"/>
    <property type="match status" value="1"/>
</dbReference>
<keyword evidence="2" id="KW-1133">Transmembrane helix</keyword>
<comment type="caution">
    <text evidence="3">The sequence shown here is derived from an EMBL/GenBank/DDBJ whole genome shotgun (WGS) entry which is preliminary data.</text>
</comment>
<dbReference type="InterPro" id="IPR052928">
    <property type="entry name" value="Desiccation-related_membrane"/>
</dbReference>